<name>A0ABX9IB14_9ACTN</name>
<dbReference type="InterPro" id="IPR050259">
    <property type="entry name" value="SDR"/>
</dbReference>
<comment type="caution">
    <text evidence="3">The sequence shown here is derived from an EMBL/GenBank/DDBJ whole genome shotgun (WGS) entry which is preliminary data.</text>
</comment>
<dbReference type="PIRSF" id="PIRSF000126">
    <property type="entry name" value="11-beta-HSD1"/>
    <property type="match status" value="1"/>
</dbReference>
<dbReference type="RefSeq" id="WP_115939508.1">
    <property type="nucleotide sequence ID" value="NZ_PCZS01000004.1"/>
</dbReference>
<evidence type="ECO:0000256" key="2">
    <source>
        <dbReference type="RuleBase" id="RU000363"/>
    </source>
</evidence>
<sequence>MATSMVTGGTSGIGREFVTQLAARGDDIVIVARDTERMAAIKADVEARYGVSVETIAADLSRREDVDRIATRVEDPNHPVDLLVNNAGFAVHTKILDPDALELQDRAFEVMMRAVLVLSAAAGRAMKARGHGAILNLSSSSAWINTGNYSAVKAWVLTFTEGLSNELAGTGVTAMALCPGWVHTEFHSRANVTANHLPDFFWIDAEVLVREALDDLNHGKVVSIPTPLWKFFIAVATHTPRSAMRFLSRTLSSSRDKDNHPRHVSGGEA</sequence>
<dbReference type="PANTHER" id="PTHR42879">
    <property type="entry name" value="3-OXOACYL-(ACYL-CARRIER-PROTEIN) REDUCTASE"/>
    <property type="match status" value="1"/>
</dbReference>
<evidence type="ECO:0000256" key="1">
    <source>
        <dbReference type="ARBA" id="ARBA00006484"/>
    </source>
</evidence>
<organism evidence="3 4">
    <name type="scientific">Cutibacterium namnetense</name>
    <dbReference type="NCBI Taxonomy" id="1574624"/>
    <lineage>
        <taxon>Bacteria</taxon>
        <taxon>Bacillati</taxon>
        <taxon>Actinomycetota</taxon>
        <taxon>Actinomycetes</taxon>
        <taxon>Propionibacteriales</taxon>
        <taxon>Propionibacteriaceae</taxon>
        <taxon>Cutibacterium</taxon>
    </lineage>
</organism>
<evidence type="ECO:0000313" key="3">
    <source>
        <dbReference type="EMBL" id="REB68365.1"/>
    </source>
</evidence>
<evidence type="ECO:0000313" key="4">
    <source>
        <dbReference type="Proteomes" id="UP000256324"/>
    </source>
</evidence>
<comment type="similarity">
    <text evidence="1 2">Belongs to the short-chain dehydrogenases/reductases (SDR) family.</text>
</comment>
<dbReference type="Pfam" id="PF00106">
    <property type="entry name" value="adh_short"/>
    <property type="match status" value="1"/>
</dbReference>
<dbReference type="PRINTS" id="PR00081">
    <property type="entry name" value="GDHRDH"/>
</dbReference>
<dbReference type="EMBL" id="PCZS01000004">
    <property type="protein sequence ID" value="REB68365.1"/>
    <property type="molecule type" value="Genomic_DNA"/>
</dbReference>
<accession>A0ABX9IB14</accession>
<reference evidence="3 4" key="1">
    <citation type="submission" date="2017-09" db="EMBL/GenBank/DDBJ databases">
        <authorList>
            <person name="Bumgarner R.E."/>
        </authorList>
    </citation>
    <scope>NUCLEOTIDE SEQUENCE [LARGE SCALE GENOMIC DNA]</scope>
    <source>
        <strain evidence="3 4">T34998</strain>
    </source>
</reference>
<dbReference type="SUPFAM" id="SSF51735">
    <property type="entry name" value="NAD(P)-binding Rossmann-fold domains"/>
    <property type="match status" value="1"/>
</dbReference>
<keyword evidence="4" id="KW-1185">Reference proteome</keyword>
<dbReference type="Gene3D" id="3.40.50.720">
    <property type="entry name" value="NAD(P)-binding Rossmann-like Domain"/>
    <property type="match status" value="1"/>
</dbReference>
<gene>
    <name evidence="3" type="ORF">CP880_10915</name>
</gene>
<dbReference type="CDD" id="cd05233">
    <property type="entry name" value="SDR_c"/>
    <property type="match status" value="1"/>
</dbReference>
<dbReference type="PANTHER" id="PTHR42879:SF2">
    <property type="entry name" value="3-OXOACYL-[ACYL-CARRIER-PROTEIN] REDUCTASE FABG"/>
    <property type="match status" value="1"/>
</dbReference>
<protein>
    <submittedName>
        <fullName evidence="3">Short-chain dehydrogenase</fullName>
    </submittedName>
</protein>
<dbReference type="Proteomes" id="UP000256324">
    <property type="component" value="Unassembled WGS sequence"/>
</dbReference>
<proteinExistence type="inferred from homology"/>
<dbReference type="PRINTS" id="PR00080">
    <property type="entry name" value="SDRFAMILY"/>
</dbReference>
<dbReference type="InterPro" id="IPR002347">
    <property type="entry name" value="SDR_fam"/>
</dbReference>
<dbReference type="InterPro" id="IPR036291">
    <property type="entry name" value="NAD(P)-bd_dom_sf"/>
</dbReference>